<proteinExistence type="predicted"/>
<gene>
    <name evidence="2" type="ORF">PVAP13_9NG560500</name>
</gene>
<accession>A0A8T0N0I7</accession>
<organism evidence="2 3">
    <name type="scientific">Panicum virgatum</name>
    <name type="common">Blackwell switchgrass</name>
    <dbReference type="NCBI Taxonomy" id="38727"/>
    <lineage>
        <taxon>Eukaryota</taxon>
        <taxon>Viridiplantae</taxon>
        <taxon>Streptophyta</taxon>
        <taxon>Embryophyta</taxon>
        <taxon>Tracheophyta</taxon>
        <taxon>Spermatophyta</taxon>
        <taxon>Magnoliopsida</taxon>
        <taxon>Liliopsida</taxon>
        <taxon>Poales</taxon>
        <taxon>Poaceae</taxon>
        <taxon>PACMAD clade</taxon>
        <taxon>Panicoideae</taxon>
        <taxon>Panicodae</taxon>
        <taxon>Paniceae</taxon>
        <taxon>Panicinae</taxon>
        <taxon>Panicum</taxon>
        <taxon>Panicum sect. Hiantes</taxon>
    </lineage>
</organism>
<evidence type="ECO:0000313" key="2">
    <source>
        <dbReference type="EMBL" id="KAG2540546.1"/>
    </source>
</evidence>
<feature type="compositionally biased region" description="Basic and acidic residues" evidence="1">
    <location>
        <begin position="17"/>
        <end position="42"/>
    </location>
</feature>
<feature type="compositionally biased region" description="Polar residues" evidence="1">
    <location>
        <begin position="44"/>
        <end position="53"/>
    </location>
</feature>
<sequence length="174" mass="18932">MPPALPCSHSQPSSPTRVREREERGEREREARGASTEHRAEPAQKSNYLSSSHAGPHRPRPRKIPNPAAGFSPERPPLLRAELPIPRPAVSLHAAAVRSFDSIRALLAGGGRPSRGQGALIARGLVTSRYQTINHRPFRSADFGVPFVGLGDLFGARTRCSGSGKFGSFRSVRW</sequence>
<dbReference type="EMBL" id="CM029054">
    <property type="protein sequence ID" value="KAG2540546.1"/>
    <property type="molecule type" value="Genomic_DNA"/>
</dbReference>
<dbReference type="AlphaFoldDB" id="A0A8T0N0I7"/>
<dbReference type="Proteomes" id="UP000823388">
    <property type="component" value="Chromosome 9N"/>
</dbReference>
<feature type="region of interest" description="Disordered" evidence="1">
    <location>
        <begin position="1"/>
        <end position="76"/>
    </location>
</feature>
<evidence type="ECO:0000256" key="1">
    <source>
        <dbReference type="SAM" id="MobiDB-lite"/>
    </source>
</evidence>
<keyword evidence="3" id="KW-1185">Reference proteome</keyword>
<evidence type="ECO:0000313" key="3">
    <source>
        <dbReference type="Proteomes" id="UP000823388"/>
    </source>
</evidence>
<protein>
    <submittedName>
        <fullName evidence="2">Uncharacterized protein</fullName>
    </submittedName>
</protein>
<comment type="caution">
    <text evidence="2">The sequence shown here is derived from an EMBL/GenBank/DDBJ whole genome shotgun (WGS) entry which is preliminary data.</text>
</comment>
<name>A0A8T0N0I7_PANVG</name>
<reference evidence="2" key="1">
    <citation type="submission" date="2020-05" db="EMBL/GenBank/DDBJ databases">
        <title>WGS assembly of Panicum virgatum.</title>
        <authorList>
            <person name="Lovell J.T."/>
            <person name="Jenkins J."/>
            <person name="Shu S."/>
            <person name="Juenger T.E."/>
            <person name="Schmutz J."/>
        </authorList>
    </citation>
    <scope>NUCLEOTIDE SEQUENCE</scope>
    <source>
        <strain evidence="2">AP13</strain>
    </source>
</reference>